<sequence>MLHDPSHHTPPPVAAEIKLTDNDADILRRLAGEVAQIASLPVHKEKARLWTKLNDLQSERPMVWINEICWNEMNVNDELALRCEHPWARDQEDQLRKTIYQWRHMPADMIVNDFLVCPLAIHSTDFGIIEDVDVVKTDETSDVVSRHFNIQIKEPEDIEKIKLPKITHNEQATEFSYQAMCKVYDGIMPVHKQGQTHIWFTPWDYLIRWWGIQEAMMDMIMRPEMVHAAVDRMVDAWMVELDQFEQQNLLALDNNNTRVGSGGYGYSSELPGDNYDPDHVRPHNMWGCSNAQIFSEVSPDMQWEFAIKHDMRWLERFGLTYYGCCEPLDRKMHILRRIPNLRKISTSPWCDIERMISEVGSDYVISQKPSPAILAETDWNPKQARQNIREVLEKADGKCHIEFIMKDISTVRYEPHRLWEWSQIAMEEVSRY</sequence>
<organism evidence="1 2">
    <name type="scientific">Anaerohalosphaera lusitana</name>
    <dbReference type="NCBI Taxonomy" id="1936003"/>
    <lineage>
        <taxon>Bacteria</taxon>
        <taxon>Pseudomonadati</taxon>
        <taxon>Planctomycetota</taxon>
        <taxon>Phycisphaerae</taxon>
        <taxon>Sedimentisphaerales</taxon>
        <taxon>Anaerohalosphaeraceae</taxon>
        <taxon>Anaerohalosphaera</taxon>
    </lineage>
</organism>
<proteinExistence type="predicted"/>
<dbReference type="Proteomes" id="UP000189674">
    <property type="component" value="Chromosome"/>
</dbReference>
<protein>
    <recommendedName>
        <fullName evidence="3">Uroporphyrinogen decarboxylase (URO-D) domain-containing protein</fullName>
    </recommendedName>
</protein>
<reference evidence="2" key="1">
    <citation type="submission" date="2017-02" db="EMBL/GenBank/DDBJ databases">
        <title>Comparative genomics and description of representatives of a novel lineage of planctomycetes thriving in anoxic sediments.</title>
        <authorList>
            <person name="Spring S."/>
            <person name="Bunk B."/>
            <person name="Sproer C."/>
        </authorList>
    </citation>
    <scope>NUCLEOTIDE SEQUENCE [LARGE SCALE GENOMIC DNA]</scope>
    <source>
        <strain evidence="2">ST-NAGAB-D1</strain>
    </source>
</reference>
<dbReference type="KEGG" id="alus:STSP2_03230"/>
<dbReference type="OrthoDB" id="1956310at2"/>
<accession>A0A1U9NQM9</accession>
<gene>
    <name evidence="1" type="ORF">STSP2_03230</name>
</gene>
<dbReference type="EMBL" id="CP019791">
    <property type="protein sequence ID" value="AQT70028.1"/>
    <property type="molecule type" value="Genomic_DNA"/>
</dbReference>
<evidence type="ECO:0008006" key="3">
    <source>
        <dbReference type="Google" id="ProtNLM"/>
    </source>
</evidence>
<evidence type="ECO:0000313" key="2">
    <source>
        <dbReference type="Proteomes" id="UP000189674"/>
    </source>
</evidence>
<dbReference type="AlphaFoldDB" id="A0A1U9NQM9"/>
<dbReference type="Gene3D" id="3.20.20.210">
    <property type="match status" value="1"/>
</dbReference>
<dbReference type="STRING" id="1936003.STSP2_03230"/>
<keyword evidence="2" id="KW-1185">Reference proteome</keyword>
<evidence type="ECO:0000313" key="1">
    <source>
        <dbReference type="EMBL" id="AQT70028.1"/>
    </source>
</evidence>
<dbReference type="InterPro" id="IPR038071">
    <property type="entry name" value="UROD/MetE-like_sf"/>
</dbReference>
<dbReference type="RefSeq" id="WP_146663658.1">
    <property type="nucleotide sequence ID" value="NZ_CP019791.1"/>
</dbReference>
<name>A0A1U9NQM9_9BACT</name>